<feature type="domain" description="Cadherin" evidence="15">
    <location>
        <begin position="899"/>
        <end position="1005"/>
    </location>
</feature>
<evidence type="ECO:0000259" key="15">
    <source>
        <dbReference type="PROSITE" id="PS50268"/>
    </source>
</evidence>
<dbReference type="FunFam" id="2.60.40.60:FF:000058">
    <property type="entry name" value="FAT atypical cadherin 3"/>
    <property type="match status" value="1"/>
</dbReference>
<feature type="domain" description="Cadherin" evidence="15">
    <location>
        <begin position="685"/>
        <end position="792"/>
    </location>
</feature>
<feature type="domain" description="Cadherin" evidence="15">
    <location>
        <begin position="1420"/>
        <end position="1528"/>
    </location>
</feature>
<dbReference type="InterPro" id="IPR015919">
    <property type="entry name" value="Cadherin-like_sf"/>
</dbReference>
<dbReference type="PANTHER" id="PTHR24027:SF438">
    <property type="entry name" value="CADHERIN 23"/>
    <property type="match status" value="1"/>
</dbReference>
<keyword evidence="3" id="KW-0245">EGF-like domain</keyword>
<feature type="domain" description="Cadherin" evidence="15">
    <location>
        <begin position="1529"/>
        <end position="1631"/>
    </location>
</feature>
<feature type="domain" description="Cadherin" evidence="15">
    <location>
        <begin position="140"/>
        <end position="247"/>
    </location>
</feature>
<dbReference type="Gene3D" id="2.60.40.60">
    <property type="entry name" value="Cadherins"/>
    <property type="match status" value="18"/>
</dbReference>
<feature type="signal peptide" evidence="14">
    <location>
        <begin position="1"/>
        <end position="21"/>
    </location>
</feature>
<keyword evidence="9" id="KW-1133">Transmembrane helix</keyword>
<feature type="domain" description="Cadherin" evidence="15">
    <location>
        <begin position="1015"/>
        <end position="1111"/>
    </location>
</feature>
<dbReference type="GO" id="GO:0008013">
    <property type="term" value="F:beta-catenin binding"/>
    <property type="evidence" value="ECO:0007669"/>
    <property type="project" value="TreeGrafter"/>
</dbReference>
<dbReference type="InterPro" id="IPR002126">
    <property type="entry name" value="Cadherin-like_dom"/>
</dbReference>
<accession>A0A8B8CQ45</accession>
<evidence type="ECO:0000256" key="11">
    <source>
        <dbReference type="ARBA" id="ARBA00023157"/>
    </source>
</evidence>
<keyword evidence="12" id="KW-0325">Glycoprotein</keyword>
<keyword evidence="16" id="KW-1185">Reference proteome</keyword>
<feature type="domain" description="Cadherin" evidence="15">
    <location>
        <begin position="1214"/>
        <end position="1318"/>
    </location>
</feature>
<evidence type="ECO:0000256" key="8">
    <source>
        <dbReference type="ARBA" id="ARBA00022889"/>
    </source>
</evidence>
<dbReference type="SMART" id="SM00112">
    <property type="entry name" value="CA"/>
    <property type="match status" value="17"/>
</dbReference>
<feature type="domain" description="Cadherin" evidence="15">
    <location>
        <begin position="1112"/>
        <end position="1213"/>
    </location>
</feature>
<keyword evidence="5 14" id="KW-0732">Signal</keyword>
<feature type="domain" description="Cadherin" evidence="15">
    <location>
        <begin position="1847"/>
        <end position="1954"/>
    </location>
</feature>
<keyword evidence="2" id="KW-1003">Cell membrane</keyword>
<feature type="domain" description="Cadherin" evidence="15">
    <location>
        <begin position="248"/>
        <end position="364"/>
    </location>
</feature>
<dbReference type="Proteomes" id="UP000694844">
    <property type="component" value="Chromosome 2"/>
</dbReference>
<feature type="domain" description="Cadherin" evidence="15">
    <location>
        <begin position="1318"/>
        <end position="1419"/>
    </location>
</feature>
<dbReference type="FunFam" id="2.60.40.60:FF:000033">
    <property type="entry name" value="FAT atypical cadherin 1"/>
    <property type="match status" value="2"/>
</dbReference>
<evidence type="ECO:0000256" key="2">
    <source>
        <dbReference type="ARBA" id="ARBA00022475"/>
    </source>
</evidence>
<dbReference type="GO" id="GO:0016342">
    <property type="term" value="C:catenin complex"/>
    <property type="evidence" value="ECO:0007669"/>
    <property type="project" value="TreeGrafter"/>
</dbReference>
<name>A0A8B8CQ45_CRAVI</name>
<keyword evidence="7 13" id="KW-0106">Calcium</keyword>
<evidence type="ECO:0000256" key="7">
    <source>
        <dbReference type="ARBA" id="ARBA00022837"/>
    </source>
</evidence>
<keyword evidence="8" id="KW-0130">Cell adhesion</keyword>
<dbReference type="CDD" id="cd11304">
    <property type="entry name" value="Cadherin_repeat"/>
    <property type="match status" value="18"/>
</dbReference>
<dbReference type="PROSITE" id="PS50268">
    <property type="entry name" value="CADHERIN_2"/>
    <property type="match status" value="18"/>
</dbReference>
<dbReference type="RefSeq" id="XP_022317927.1">
    <property type="nucleotide sequence ID" value="XM_022462219.1"/>
</dbReference>
<evidence type="ECO:0000256" key="14">
    <source>
        <dbReference type="SAM" id="SignalP"/>
    </source>
</evidence>
<evidence type="ECO:0000256" key="13">
    <source>
        <dbReference type="PROSITE-ProRule" id="PRU00043"/>
    </source>
</evidence>
<evidence type="ECO:0000256" key="12">
    <source>
        <dbReference type="ARBA" id="ARBA00023180"/>
    </source>
</evidence>
<evidence type="ECO:0000256" key="4">
    <source>
        <dbReference type="ARBA" id="ARBA00022692"/>
    </source>
</evidence>
<dbReference type="OrthoDB" id="6287469at2759"/>
<organism evidence="16 17">
    <name type="scientific">Crassostrea virginica</name>
    <name type="common">Eastern oyster</name>
    <dbReference type="NCBI Taxonomy" id="6565"/>
    <lineage>
        <taxon>Eukaryota</taxon>
        <taxon>Metazoa</taxon>
        <taxon>Spiralia</taxon>
        <taxon>Lophotrochozoa</taxon>
        <taxon>Mollusca</taxon>
        <taxon>Bivalvia</taxon>
        <taxon>Autobranchia</taxon>
        <taxon>Pteriomorphia</taxon>
        <taxon>Ostreida</taxon>
        <taxon>Ostreoidea</taxon>
        <taxon>Ostreidae</taxon>
        <taxon>Crassostrea</taxon>
    </lineage>
</organism>
<feature type="domain" description="Cadherin" evidence="15">
    <location>
        <begin position="471"/>
        <end position="579"/>
    </location>
</feature>
<keyword evidence="10" id="KW-0472">Membrane</keyword>
<feature type="domain" description="Cadherin" evidence="15">
    <location>
        <begin position="793"/>
        <end position="898"/>
    </location>
</feature>
<feature type="domain" description="Cadherin" evidence="15">
    <location>
        <begin position="580"/>
        <end position="684"/>
    </location>
</feature>
<dbReference type="InterPro" id="IPR039808">
    <property type="entry name" value="Cadherin"/>
</dbReference>
<evidence type="ECO:0000313" key="16">
    <source>
        <dbReference type="Proteomes" id="UP000694844"/>
    </source>
</evidence>
<keyword evidence="4" id="KW-0812">Transmembrane</keyword>
<feature type="domain" description="Cadherin" evidence="15">
    <location>
        <begin position="1632"/>
        <end position="1735"/>
    </location>
</feature>
<dbReference type="FunFam" id="2.60.40.60:FF:000116">
    <property type="entry name" value="Dachsous cadherin-related 2"/>
    <property type="match status" value="1"/>
</dbReference>
<evidence type="ECO:0000256" key="1">
    <source>
        <dbReference type="ARBA" id="ARBA00004162"/>
    </source>
</evidence>
<dbReference type="PRINTS" id="PR00205">
    <property type="entry name" value="CADHERIN"/>
</dbReference>
<dbReference type="PANTHER" id="PTHR24027">
    <property type="entry name" value="CADHERIN-23"/>
    <property type="match status" value="1"/>
</dbReference>
<protein>
    <submittedName>
        <fullName evidence="17">Cadherin EGF LAG seven-pass G-type receptor 1-like</fullName>
    </submittedName>
</protein>
<dbReference type="GO" id="GO:0016477">
    <property type="term" value="P:cell migration"/>
    <property type="evidence" value="ECO:0007669"/>
    <property type="project" value="TreeGrafter"/>
</dbReference>
<evidence type="ECO:0000256" key="3">
    <source>
        <dbReference type="ARBA" id="ARBA00022536"/>
    </source>
</evidence>
<dbReference type="GO" id="GO:0005509">
    <property type="term" value="F:calcium ion binding"/>
    <property type="evidence" value="ECO:0007669"/>
    <property type="project" value="UniProtKB-UniRule"/>
</dbReference>
<reference evidence="17" key="1">
    <citation type="submission" date="2025-08" db="UniProtKB">
        <authorList>
            <consortium name="RefSeq"/>
        </authorList>
    </citation>
    <scope>IDENTIFICATION</scope>
    <source>
        <tissue evidence="17">Whole sample</tissue>
    </source>
</reference>
<dbReference type="KEGG" id="cvn:111121094"/>
<gene>
    <name evidence="17" type="primary">LOC111121094</name>
</gene>
<dbReference type="SUPFAM" id="SSF49313">
    <property type="entry name" value="Cadherin-like"/>
    <property type="match status" value="18"/>
</dbReference>
<evidence type="ECO:0000256" key="10">
    <source>
        <dbReference type="ARBA" id="ARBA00023136"/>
    </source>
</evidence>
<dbReference type="GO" id="GO:0007156">
    <property type="term" value="P:homophilic cell adhesion via plasma membrane adhesion molecules"/>
    <property type="evidence" value="ECO:0007669"/>
    <property type="project" value="InterPro"/>
</dbReference>
<dbReference type="GO" id="GO:0045296">
    <property type="term" value="F:cadherin binding"/>
    <property type="evidence" value="ECO:0007669"/>
    <property type="project" value="TreeGrafter"/>
</dbReference>
<keyword evidence="6" id="KW-0677">Repeat</keyword>
<comment type="subcellular location">
    <subcellularLocation>
        <location evidence="1">Cell membrane</location>
        <topology evidence="1">Single-pass membrane protein</topology>
    </subcellularLocation>
</comment>
<dbReference type="Pfam" id="PF00028">
    <property type="entry name" value="Cadherin"/>
    <property type="match status" value="14"/>
</dbReference>
<proteinExistence type="predicted"/>
<evidence type="ECO:0000256" key="5">
    <source>
        <dbReference type="ARBA" id="ARBA00022729"/>
    </source>
</evidence>
<evidence type="ECO:0000256" key="6">
    <source>
        <dbReference type="ARBA" id="ARBA00022737"/>
    </source>
</evidence>
<dbReference type="GeneID" id="111121094"/>
<feature type="domain" description="Cadherin" evidence="15">
    <location>
        <begin position="1758"/>
        <end position="1846"/>
    </location>
</feature>
<keyword evidence="11" id="KW-1015">Disulfide bond</keyword>
<feature type="domain" description="Cadherin" evidence="15">
    <location>
        <begin position="365"/>
        <end position="470"/>
    </location>
</feature>
<evidence type="ECO:0000256" key="9">
    <source>
        <dbReference type="ARBA" id="ARBA00022989"/>
    </source>
</evidence>
<sequence>MLSYSLLLCTLLSTSLSYSAAQTDNNFAPEFVSSTVNERIPETIKFGVIIANLTAVDRDNESPNNDIRFRLFALLPSSEYFGLDSLTGNIYVKKDLTLDTASMYQMYVQAFDMGYPSKTSTINATVRIDVYRNLRSPVFTGEPYVTNIPENTTTGTTILQVNFGDDDLDAPFNTVSIAVIGDDKALIYFKLENNGRIVVNSDLKVDDSDLCTKYTMRLLARDGGSPPRTATTIATITIQRNLNSPVFEAQFYNVTILETRQLGLPFLEVKATDNDTSRPNNEVVFEMTDTTPSLNGAGSNFFSISSENNRGSISITLPLYTDNLNIPVYSFSVLARDNGNPPQFSVHRATVTINVIRNLFPPVFQGEPYNSTLTFNSAIGTNVLQVTATDADSQGPYNAVTYSILGDATAQTLFSINPSSGLISTRQSLLNNNVERSSILIMARDGGTPSLTATSSVLVTINRNLHAPRWINTVYILNITESQDLEVTIASLNTADDDVEAPYNTRITTLTGDSNMLQFFRLSEDGRLSVQRPLTRSNLRTFIGTVTLEDGGNPPRTPTGVTTATITVYVTKNDNTPYYINDPYSKDLEGNSSQGSSVLQVTARDDDQGLYGLVQYRITGDDLAPNYFEINVNTGLISVKNVLSGVNQDQFSVRVEAYDQGSPSKTNVTVVTLIVKSNYQRPVFNRASYFERIPETQSLSQQINAVIATDADALAPNNIVRYSITAGADDIACFFIDAVTGVLSLRRSLLYTPCTASRYQMTVTATDQGLNPLSNSITVTVDVDRNANPPIFQNLPNNPTIQENLPTAQVFYTVTATDADTVSPFNDITYSLLGDGTAAIYFQVDASTGAVSLRQSVQADTESTYRLVLRVTDGGNPPKYDDKALTVSVTRNLFSPEFVQESYTITTWETQNWDTVIIKVFARDNDTKAPANEVTYEIVGNALAQTYFRIDNEGRIYVRRPLTDDGADTAVYTARVQATDGGSPPLSDTATVSITVNRNKESPRFLHALDLTRNIPETLPAGSEVIDLNATDDDVFGFLQYETIGNYPAPSFFSLNASTGEIKVARGLMEDSLQRSLYDLVVIVYDTQYPTDRATATVTFIVIRNPNPPVFQPNSYTVNLPESAPLGSNVTQVQATDSDNDQLNYRILSRVPYTDLFYLNPVTGLITLKNLLQGRADTQYRFQVEASDQRTPERTANATVVVNVNKDQFSPQFIRTPYHSQTTENTPNGAIIFSTEAADQDLREQIEYTVIGDYAAPAFFGVISDKGNITIINQGLLRKDVGTSYTLRLTAHDTRYPNNRATATVTISVTRNLNSPRFIGIYSETILDSVPLGYQVLQVNATDDDNDPIRYSIIGDSRAQTYYYINPETGWTTIKQHLTPGTWLTDRIQVQACDLREPQNCVQTFATITIDRNEQSPFFLSLPYQRSLGQGTPASDSAVFTVGATDPDLNPNTGSLQYEIIGNYPAPSFFSLNSSTGEIKVARGLMEDSLQRSQYDLVVIVYDTQYPTDRATATVTFIVIRNPNPPVFQPNSYTVNLPESAPLGSNVTQVQATDSDNDVVSYFFSQAGNTGQDDLTFFYLNAETGVITLKTLLTSTALNRFTLNVTAIDPRGRTDSAFVTVNVVRDQPPVFESTKYSTTVIENQSIGTSILTIVAVDSDLKGQITYEVTGTLNAPFFFGVNRSNGMVTIINDLKKDIQQQYELEIIAFDSFYPAKKAKISINITVQRQSTFINTFYVYNITYGAAANTVVGQPVAYWNNDNILYTIENVSPSSGWSIFDINSQTGVISTMRTLADRTTFIYQLNIGLQYKSIHTREENMIVFIIVENFPCMCVNNSCDLNNHMPTFKAPVYYVNVLEGNYSTKNQPLIEVSAEDPDFGPYGELAFDVQSVPNKGGEKFEIKHNNGENKVTLICKGNIQGGENYVLIVRASDKGGVISRRKSSFVPVEVKVVPFNP</sequence>
<feature type="domain" description="Cadherin" evidence="15">
    <location>
        <begin position="32"/>
        <end position="139"/>
    </location>
</feature>
<feature type="chain" id="PRO_5034611142" evidence="14">
    <location>
        <begin position="22"/>
        <end position="1955"/>
    </location>
</feature>
<evidence type="ECO:0000313" key="17">
    <source>
        <dbReference type="RefSeq" id="XP_022317927.1"/>
    </source>
</evidence>